<proteinExistence type="predicted"/>
<dbReference type="EMBL" id="JAGYPM010000001">
    <property type="protein sequence ID" value="MBS4189095.1"/>
    <property type="molecule type" value="Genomic_DNA"/>
</dbReference>
<evidence type="ECO:0000313" key="2">
    <source>
        <dbReference type="Proteomes" id="UP000681027"/>
    </source>
</evidence>
<sequence>MVTAIVIPLICIYFYWLTKKEMRDSHQKWLLLKNVAEEAMISGEIVHISGQKQRFSYHRFVYVHELTIQSELKKWKVKKIIPIEKGFQISHLKIGTIVRIYGNWKKDYFVVSRIQNMK</sequence>
<organism evidence="1 2">
    <name type="scientific">Cytobacillus citreus</name>
    <dbReference type="NCBI Taxonomy" id="2833586"/>
    <lineage>
        <taxon>Bacteria</taxon>
        <taxon>Bacillati</taxon>
        <taxon>Bacillota</taxon>
        <taxon>Bacilli</taxon>
        <taxon>Bacillales</taxon>
        <taxon>Bacillaceae</taxon>
        <taxon>Cytobacillus</taxon>
    </lineage>
</organism>
<comment type="caution">
    <text evidence="1">The sequence shown here is derived from an EMBL/GenBank/DDBJ whole genome shotgun (WGS) entry which is preliminary data.</text>
</comment>
<protein>
    <submittedName>
        <fullName evidence="1">Uncharacterized protein</fullName>
    </submittedName>
</protein>
<reference evidence="1 2" key="1">
    <citation type="submission" date="2021-05" db="EMBL/GenBank/DDBJ databases">
        <title>Novel Bacillus species.</title>
        <authorList>
            <person name="Liu G."/>
        </authorList>
    </citation>
    <scope>NUCLEOTIDE SEQUENCE [LARGE SCALE GENOMIC DNA]</scope>
    <source>
        <strain evidence="1 2">FJAT-49705</strain>
    </source>
</reference>
<keyword evidence="2" id="KW-1185">Reference proteome</keyword>
<gene>
    <name evidence="1" type="ORF">KHA94_02545</name>
</gene>
<accession>A0ABS5NMS5</accession>
<name>A0ABS5NMS5_9BACI</name>
<dbReference type="Proteomes" id="UP000681027">
    <property type="component" value="Unassembled WGS sequence"/>
</dbReference>
<evidence type="ECO:0000313" key="1">
    <source>
        <dbReference type="EMBL" id="MBS4189095.1"/>
    </source>
</evidence>
<dbReference type="RefSeq" id="WP_213100572.1">
    <property type="nucleotide sequence ID" value="NZ_JAGYPM010000001.1"/>
</dbReference>